<evidence type="ECO:0000313" key="2">
    <source>
        <dbReference type="Proteomes" id="UP000193411"/>
    </source>
</evidence>
<evidence type="ECO:0000313" key="1">
    <source>
        <dbReference type="EMBL" id="ORZ40047.1"/>
    </source>
</evidence>
<proteinExistence type="predicted"/>
<comment type="caution">
    <text evidence="1">The sequence shown here is derived from an EMBL/GenBank/DDBJ whole genome shotgun (WGS) entry which is preliminary data.</text>
</comment>
<dbReference type="AlphaFoldDB" id="A0A1Y2HZM3"/>
<gene>
    <name evidence="1" type="ORF">BCR44DRAFT_1426158</name>
</gene>
<dbReference type="EMBL" id="MCFL01000004">
    <property type="protein sequence ID" value="ORZ40047.1"/>
    <property type="molecule type" value="Genomic_DNA"/>
</dbReference>
<organism evidence="1 2">
    <name type="scientific">Catenaria anguillulae PL171</name>
    <dbReference type="NCBI Taxonomy" id="765915"/>
    <lineage>
        <taxon>Eukaryota</taxon>
        <taxon>Fungi</taxon>
        <taxon>Fungi incertae sedis</taxon>
        <taxon>Blastocladiomycota</taxon>
        <taxon>Blastocladiomycetes</taxon>
        <taxon>Blastocladiales</taxon>
        <taxon>Catenariaceae</taxon>
        <taxon>Catenaria</taxon>
    </lineage>
</organism>
<name>A0A1Y2HZM3_9FUNG</name>
<protein>
    <submittedName>
        <fullName evidence="1">Uncharacterized protein</fullName>
    </submittedName>
</protein>
<dbReference type="Proteomes" id="UP000193411">
    <property type="component" value="Unassembled WGS sequence"/>
</dbReference>
<dbReference type="PROSITE" id="PS51257">
    <property type="entry name" value="PROKAR_LIPOPROTEIN"/>
    <property type="match status" value="1"/>
</dbReference>
<reference evidence="1 2" key="1">
    <citation type="submission" date="2016-07" db="EMBL/GenBank/DDBJ databases">
        <title>Pervasive Adenine N6-methylation of Active Genes in Fungi.</title>
        <authorList>
            <consortium name="DOE Joint Genome Institute"/>
            <person name="Mondo S.J."/>
            <person name="Dannebaum R.O."/>
            <person name="Kuo R.C."/>
            <person name="Labutti K."/>
            <person name="Haridas S."/>
            <person name="Kuo A."/>
            <person name="Salamov A."/>
            <person name="Ahrendt S.R."/>
            <person name="Lipzen A."/>
            <person name="Sullivan W."/>
            <person name="Andreopoulos W.B."/>
            <person name="Clum A."/>
            <person name="Lindquist E."/>
            <person name="Daum C."/>
            <person name="Ramamoorthy G.K."/>
            <person name="Gryganskyi A."/>
            <person name="Culley D."/>
            <person name="Magnuson J.K."/>
            <person name="James T.Y."/>
            <person name="O'Malley M.A."/>
            <person name="Stajich J.E."/>
            <person name="Spatafora J.W."/>
            <person name="Visel A."/>
            <person name="Grigoriev I.V."/>
        </authorList>
    </citation>
    <scope>NUCLEOTIDE SEQUENCE [LARGE SCALE GENOMIC DNA]</scope>
    <source>
        <strain evidence="1 2">PL171</strain>
    </source>
</reference>
<accession>A0A1Y2HZM3</accession>
<sequence length="168" mass="18823">MRALGIPNGRRGGLSLIMSMGCCMCTRTRTHLFPPTRFKSHPPTPPFNTPLTATRDSKCSRCTTSARATASAQTQTSCTHGTTRSQTWPHGQAFRPATSAFYCKPFNAVQPHLTAHPFGSPPRPTPARLLWGTNRCRAACHRRMQPRPFRRMTRTCRQENRSCLTSHQ</sequence>
<keyword evidence="2" id="KW-1185">Reference proteome</keyword>